<evidence type="ECO:0000256" key="3">
    <source>
        <dbReference type="ARBA" id="ARBA00022989"/>
    </source>
</evidence>
<dbReference type="Pfam" id="PF01544">
    <property type="entry name" value="CorA"/>
    <property type="match status" value="1"/>
</dbReference>
<sequence length="496" mass="56615">MMESYRSYVEKQSRRYPSSLQPLCHFLDDPLADQNICRMGLLEYTPDNLTPAYRDLDHHTLSSILSGDVITKESVPCGRIVIIEDLSRDIVQMLGSCLNIDPLFFASHIGHDGRPESSNVSRALKPEKQSFVSSQYHRAITLQNWQQSLSSSTQHFRRTNVNREVVLLPPTDDSKCNALVQHRCSIFMKHNSVGSWLGLVLVDPSIHNDTLILRQESDLKHLTSTRTPCHLFEGGYEDFLDFDPSFSEGSSSWPSRRGLFEDLIYYWKAERPPDFNISKPSTLSLTYHSTQIIASEWTNCLAAIDLTIKHHENIVGGLPSQPNHLPALENSGPDLQQLMIWHRRMRSYIAQVSQTHHFLTLQEKTPIDVLQTYETITAILTQLSSTLSNTLIPTAATISQVLELKRTESQAFRVNQLTYLAFGFVPLSFVTGLYGMSDDFAPGGENFWQWFVVAIPLSIFCLWSMESSTRPDGLLRRCQDRVDQRNERLRLLKEKR</sequence>
<dbReference type="InterPro" id="IPR045863">
    <property type="entry name" value="CorA_TM1_TM2"/>
</dbReference>
<evidence type="ECO:0000256" key="1">
    <source>
        <dbReference type="ARBA" id="ARBA00004141"/>
    </source>
</evidence>
<dbReference type="AlphaFoldDB" id="A0A319DIP3"/>
<proteinExistence type="predicted"/>
<evidence type="ECO:0008006" key="8">
    <source>
        <dbReference type="Google" id="ProtNLM"/>
    </source>
</evidence>
<feature type="transmembrane region" description="Helical" evidence="5">
    <location>
        <begin position="447"/>
        <end position="465"/>
    </location>
</feature>
<evidence type="ECO:0000256" key="2">
    <source>
        <dbReference type="ARBA" id="ARBA00022692"/>
    </source>
</evidence>
<accession>A0A319DIP3</accession>
<keyword evidence="3 5" id="KW-1133">Transmembrane helix</keyword>
<evidence type="ECO:0000313" key="6">
    <source>
        <dbReference type="EMBL" id="PYH97405.1"/>
    </source>
</evidence>
<evidence type="ECO:0000256" key="5">
    <source>
        <dbReference type="SAM" id="Phobius"/>
    </source>
</evidence>
<evidence type="ECO:0000313" key="7">
    <source>
        <dbReference type="Proteomes" id="UP000247810"/>
    </source>
</evidence>
<dbReference type="InterPro" id="IPR002523">
    <property type="entry name" value="MgTranspt_CorA/ZnTranspt_ZntB"/>
</dbReference>
<reference evidence="6 7" key="1">
    <citation type="submission" date="2018-02" db="EMBL/GenBank/DDBJ databases">
        <title>The genomes of Aspergillus section Nigri reveals drivers in fungal speciation.</title>
        <authorList>
            <consortium name="DOE Joint Genome Institute"/>
            <person name="Vesth T.C."/>
            <person name="Nybo J."/>
            <person name="Theobald S."/>
            <person name="Brandl J."/>
            <person name="Frisvad J.C."/>
            <person name="Nielsen K.F."/>
            <person name="Lyhne E.K."/>
            <person name="Kogle M.E."/>
            <person name="Kuo A."/>
            <person name="Riley R."/>
            <person name="Clum A."/>
            <person name="Nolan M."/>
            <person name="Lipzen A."/>
            <person name="Salamov A."/>
            <person name="Henrissat B."/>
            <person name="Wiebenga A."/>
            <person name="De vries R.P."/>
            <person name="Grigoriev I.V."/>
            <person name="Mortensen U.H."/>
            <person name="Andersen M.R."/>
            <person name="Baker S.E."/>
        </authorList>
    </citation>
    <scope>NUCLEOTIDE SEQUENCE [LARGE SCALE GENOMIC DNA]</scope>
    <source>
        <strain evidence="6 7">CBS 707.79</strain>
    </source>
</reference>
<feature type="transmembrane region" description="Helical" evidence="5">
    <location>
        <begin position="417"/>
        <end position="435"/>
    </location>
</feature>
<dbReference type="Proteomes" id="UP000247810">
    <property type="component" value="Unassembled WGS sequence"/>
</dbReference>
<comment type="subcellular location">
    <subcellularLocation>
        <location evidence="1">Membrane</location>
        <topology evidence="1">Multi-pass membrane protein</topology>
    </subcellularLocation>
</comment>
<gene>
    <name evidence="6" type="ORF">BO71DRAFT_373444</name>
</gene>
<keyword evidence="7" id="KW-1185">Reference proteome</keyword>
<protein>
    <recommendedName>
        <fullName evidence="8">Cora-domain-containing protein</fullName>
    </recommendedName>
</protein>
<organism evidence="6 7">
    <name type="scientific">Aspergillus ellipticus CBS 707.79</name>
    <dbReference type="NCBI Taxonomy" id="1448320"/>
    <lineage>
        <taxon>Eukaryota</taxon>
        <taxon>Fungi</taxon>
        <taxon>Dikarya</taxon>
        <taxon>Ascomycota</taxon>
        <taxon>Pezizomycotina</taxon>
        <taxon>Eurotiomycetes</taxon>
        <taxon>Eurotiomycetidae</taxon>
        <taxon>Eurotiales</taxon>
        <taxon>Aspergillaceae</taxon>
        <taxon>Aspergillus</taxon>
        <taxon>Aspergillus subgen. Circumdati</taxon>
    </lineage>
</organism>
<dbReference type="Gene3D" id="1.20.58.340">
    <property type="entry name" value="Magnesium transport protein CorA, transmembrane region"/>
    <property type="match status" value="1"/>
</dbReference>
<dbReference type="STRING" id="1448320.A0A319DIP3"/>
<dbReference type="SUPFAM" id="SSF144083">
    <property type="entry name" value="Magnesium transport protein CorA, transmembrane region"/>
    <property type="match status" value="1"/>
</dbReference>
<dbReference type="OrthoDB" id="3231000at2759"/>
<dbReference type="VEuPathDB" id="FungiDB:BO71DRAFT_373444"/>
<keyword evidence="2 5" id="KW-0812">Transmembrane</keyword>
<keyword evidence="4 5" id="KW-0472">Membrane</keyword>
<dbReference type="GO" id="GO:0016020">
    <property type="term" value="C:membrane"/>
    <property type="evidence" value="ECO:0007669"/>
    <property type="project" value="UniProtKB-SubCell"/>
</dbReference>
<dbReference type="EMBL" id="KZ825825">
    <property type="protein sequence ID" value="PYH97405.1"/>
    <property type="molecule type" value="Genomic_DNA"/>
</dbReference>
<name>A0A319DIP3_9EURO</name>
<evidence type="ECO:0000256" key="4">
    <source>
        <dbReference type="ARBA" id="ARBA00023136"/>
    </source>
</evidence>
<dbReference type="GO" id="GO:0046873">
    <property type="term" value="F:metal ion transmembrane transporter activity"/>
    <property type="evidence" value="ECO:0007669"/>
    <property type="project" value="InterPro"/>
</dbReference>